<keyword evidence="8 13" id="KW-0457">Lysine biosynthesis</keyword>
<comment type="pathway">
    <text evidence="9 13">Amino-acid biosynthesis; L-lysine biosynthesis via DAP pathway; (S)-tetrahydrodipicolinate from L-aspartate: step 4/4.</text>
</comment>
<comment type="subcellular location">
    <subcellularLocation>
        <location evidence="13">Cytoplasm</location>
    </subcellularLocation>
</comment>
<evidence type="ECO:0000256" key="7">
    <source>
        <dbReference type="ARBA" id="ARBA00023027"/>
    </source>
</evidence>
<evidence type="ECO:0000256" key="2">
    <source>
        <dbReference type="ARBA" id="ARBA00022490"/>
    </source>
</evidence>
<evidence type="ECO:0000256" key="6">
    <source>
        <dbReference type="ARBA" id="ARBA00023002"/>
    </source>
</evidence>
<dbReference type="InterPro" id="IPR023940">
    <property type="entry name" value="DHDPR_bac"/>
</dbReference>
<feature type="binding site" evidence="13">
    <location>
        <position position="33"/>
    </location>
    <ligand>
        <name>NADP(+)</name>
        <dbReference type="ChEBI" id="CHEBI:58349"/>
    </ligand>
</feature>
<name>A0ABX4M9V7_9ACTO</name>
<comment type="function">
    <text evidence="13">Catalyzes the conversion of 4-hydroxy-tetrahydrodipicolinate (HTPA) to tetrahydrodipicolinate.</text>
</comment>
<organism evidence="16 17">
    <name type="scientific">Actinomyces ruminis</name>
    <dbReference type="NCBI Taxonomy" id="1937003"/>
    <lineage>
        <taxon>Bacteria</taxon>
        <taxon>Bacillati</taxon>
        <taxon>Actinomycetota</taxon>
        <taxon>Actinomycetes</taxon>
        <taxon>Actinomycetales</taxon>
        <taxon>Actinomycetaceae</taxon>
        <taxon>Actinomyces</taxon>
    </lineage>
</organism>
<evidence type="ECO:0000256" key="9">
    <source>
        <dbReference type="ARBA" id="ARBA00037922"/>
    </source>
</evidence>
<evidence type="ECO:0000256" key="11">
    <source>
        <dbReference type="ARBA" id="ARBA00049080"/>
    </source>
</evidence>
<evidence type="ECO:0000313" key="17">
    <source>
        <dbReference type="Proteomes" id="UP000194577"/>
    </source>
</evidence>
<dbReference type="Gene3D" id="3.30.360.10">
    <property type="entry name" value="Dihydrodipicolinate Reductase, domain 2"/>
    <property type="match status" value="1"/>
</dbReference>
<feature type="domain" description="Dihydrodipicolinate reductase C-terminal" evidence="15">
    <location>
        <begin position="113"/>
        <end position="247"/>
    </location>
</feature>
<dbReference type="NCBIfam" id="TIGR00036">
    <property type="entry name" value="dapB"/>
    <property type="match status" value="1"/>
</dbReference>
<feature type="binding site" evidence="13">
    <location>
        <begin position="9"/>
        <end position="14"/>
    </location>
    <ligand>
        <name>NAD(+)</name>
        <dbReference type="ChEBI" id="CHEBI:57540"/>
    </ligand>
</feature>
<dbReference type="PIRSF" id="PIRSF000161">
    <property type="entry name" value="DHPR"/>
    <property type="match status" value="1"/>
</dbReference>
<keyword evidence="17" id="KW-1185">Reference proteome</keyword>
<dbReference type="EMBL" id="MTPX02000057">
    <property type="protein sequence ID" value="PHP52242.1"/>
    <property type="molecule type" value="Genomic_DNA"/>
</dbReference>
<dbReference type="PANTHER" id="PTHR20836">
    <property type="entry name" value="DIHYDRODIPICOLINATE REDUCTASE"/>
    <property type="match status" value="1"/>
</dbReference>
<evidence type="ECO:0000256" key="13">
    <source>
        <dbReference type="HAMAP-Rule" id="MF_00102"/>
    </source>
</evidence>
<accession>A0ABX4M9V7</accession>
<comment type="caution">
    <text evidence="13">Lacks conserved residue(s) required for the propagation of feature annotation.</text>
</comment>
<keyword evidence="2 13" id="KW-0963">Cytoplasm</keyword>
<feature type="binding site" evidence="13">
    <location>
        <begin position="146"/>
        <end position="147"/>
    </location>
    <ligand>
        <name>(S)-2,3,4,5-tetrahydrodipicolinate</name>
        <dbReference type="ChEBI" id="CHEBI:16845"/>
    </ligand>
</feature>
<evidence type="ECO:0000256" key="1">
    <source>
        <dbReference type="ARBA" id="ARBA00006642"/>
    </source>
</evidence>
<evidence type="ECO:0000259" key="14">
    <source>
        <dbReference type="Pfam" id="PF01113"/>
    </source>
</evidence>
<evidence type="ECO:0000256" key="8">
    <source>
        <dbReference type="ARBA" id="ARBA00023154"/>
    </source>
</evidence>
<feature type="active site" description="Proton donor/acceptor" evidence="13">
    <location>
        <position position="136"/>
    </location>
</feature>
<gene>
    <name evidence="13" type="primary">dapB</name>
    <name evidence="16" type="ORF">BW737_010820</name>
</gene>
<dbReference type="InterPro" id="IPR000846">
    <property type="entry name" value="DapB_N"/>
</dbReference>
<feature type="binding site" evidence="13">
    <location>
        <begin position="106"/>
        <end position="109"/>
    </location>
    <ligand>
        <name>NAD(+)</name>
        <dbReference type="ChEBI" id="CHEBI:57540"/>
    </ligand>
</feature>
<evidence type="ECO:0000256" key="5">
    <source>
        <dbReference type="ARBA" id="ARBA00022915"/>
    </source>
</evidence>
<keyword evidence="4 13" id="KW-0521">NADP</keyword>
<feature type="active site" description="Proton donor" evidence="13">
    <location>
        <position position="140"/>
    </location>
</feature>
<comment type="subunit">
    <text evidence="13">Homotetramer.</text>
</comment>
<dbReference type="CDD" id="cd02274">
    <property type="entry name" value="DHDPR_N"/>
    <property type="match status" value="1"/>
</dbReference>
<dbReference type="InterPro" id="IPR022663">
    <property type="entry name" value="DapB_C"/>
</dbReference>
<reference evidence="16 17" key="1">
    <citation type="submission" date="2017-10" db="EMBL/GenBank/DDBJ databases">
        <title>Draft genome sequence of cellulolytic Actinomyces sp CtC72 isolated from cattle rumen fluid.</title>
        <authorList>
            <person name="Joshi A.J."/>
            <person name="Vasudevan G."/>
            <person name="Lanjekar V.B."/>
            <person name="Hivarkar S."/>
            <person name="Engineer A."/>
            <person name="Pore S.D."/>
            <person name="Dhakephalkar P.K."/>
            <person name="Dagar S."/>
        </authorList>
    </citation>
    <scope>NUCLEOTIDE SEQUENCE [LARGE SCALE GENOMIC DNA]</scope>
    <source>
        <strain evidence="17">CtC72</strain>
    </source>
</reference>
<sequence length="250" mass="25875">MSIAVAVVGAAGRMGSTVCQAVQDADGLELVARLDIGDTVSADTLNGADVAVDFTHPSTTEDNVHALIDAGVDVVVGTTGWTDESYERVREHLARPEAAGRSVIIAPNFALSAVLTMSFAAKAARYFESAEVIELHHPNKVDAPSGTAIATARGIAAARAEAGLGPVPDATETDPDGARGAVVDGVHVHAVRLRGLTAHEEVVLGNPGEQLTIRTDSFDRASFMPGVVLAVREVGGREGLTIGLDRLLDL</sequence>
<evidence type="ECO:0000313" key="16">
    <source>
        <dbReference type="EMBL" id="PHP52242.1"/>
    </source>
</evidence>
<dbReference type="InterPro" id="IPR022664">
    <property type="entry name" value="DapB_N_CS"/>
</dbReference>
<dbReference type="PROSITE" id="PS01298">
    <property type="entry name" value="DAPB"/>
    <property type="match status" value="1"/>
</dbReference>
<dbReference type="PANTHER" id="PTHR20836:SF0">
    <property type="entry name" value="4-HYDROXY-TETRAHYDRODIPICOLINATE REDUCTASE 1, CHLOROPLASTIC-RELATED"/>
    <property type="match status" value="1"/>
</dbReference>
<feature type="domain" description="Dihydrodipicolinate reductase N-terminal" evidence="14">
    <location>
        <begin position="3"/>
        <end position="109"/>
    </location>
</feature>
<evidence type="ECO:0000256" key="12">
    <source>
        <dbReference type="ARBA" id="ARBA00049396"/>
    </source>
</evidence>
<keyword evidence="5 13" id="KW-0220">Diaminopimelate biosynthesis</keyword>
<dbReference type="SUPFAM" id="SSF55347">
    <property type="entry name" value="Glyceraldehyde-3-phosphate dehydrogenase-like, C-terminal domain"/>
    <property type="match status" value="1"/>
</dbReference>
<proteinExistence type="inferred from homology"/>
<feature type="binding site" evidence="13">
    <location>
        <position position="137"/>
    </location>
    <ligand>
        <name>(S)-2,3,4,5-tetrahydrodipicolinate</name>
        <dbReference type="ChEBI" id="CHEBI:16845"/>
    </ligand>
</feature>
<dbReference type="InterPro" id="IPR036291">
    <property type="entry name" value="NAD(P)-bd_dom_sf"/>
</dbReference>
<dbReference type="RefSeq" id="WP_086615652.1">
    <property type="nucleotide sequence ID" value="NZ_MTPX02000057.1"/>
</dbReference>
<evidence type="ECO:0000256" key="3">
    <source>
        <dbReference type="ARBA" id="ARBA00022605"/>
    </source>
</evidence>
<dbReference type="Proteomes" id="UP000194577">
    <property type="component" value="Unassembled WGS sequence"/>
</dbReference>
<dbReference type="SUPFAM" id="SSF51735">
    <property type="entry name" value="NAD(P)-binding Rossmann-fold domains"/>
    <property type="match status" value="1"/>
</dbReference>
<dbReference type="Pfam" id="PF01113">
    <property type="entry name" value="DapB_N"/>
    <property type="match status" value="1"/>
</dbReference>
<keyword evidence="6 13" id="KW-0560">Oxidoreductase</keyword>
<keyword evidence="3 13" id="KW-0028">Amino-acid biosynthesis</keyword>
<dbReference type="HAMAP" id="MF_00102">
    <property type="entry name" value="DapB"/>
    <property type="match status" value="1"/>
</dbReference>
<feature type="binding site" evidence="13">
    <location>
        <begin position="77"/>
        <end position="79"/>
    </location>
    <ligand>
        <name>NAD(+)</name>
        <dbReference type="ChEBI" id="CHEBI:57540"/>
    </ligand>
</feature>
<keyword evidence="7 13" id="KW-0520">NAD</keyword>
<dbReference type="Gene3D" id="3.40.50.720">
    <property type="entry name" value="NAD(P)-binding Rossmann-like Domain"/>
    <property type="match status" value="1"/>
</dbReference>
<comment type="caution">
    <text evidence="16">The sequence shown here is derived from an EMBL/GenBank/DDBJ whole genome shotgun (WGS) entry which is preliminary data.</text>
</comment>
<evidence type="ECO:0000256" key="4">
    <source>
        <dbReference type="ARBA" id="ARBA00022857"/>
    </source>
</evidence>
<dbReference type="Pfam" id="PF05173">
    <property type="entry name" value="DapB_C"/>
    <property type="match status" value="1"/>
</dbReference>
<comment type="similarity">
    <text evidence="1 13">Belongs to the DapB family.</text>
</comment>
<dbReference type="EC" id="1.17.1.8" evidence="10 13"/>
<evidence type="ECO:0000256" key="10">
    <source>
        <dbReference type="ARBA" id="ARBA00038983"/>
    </source>
</evidence>
<comment type="catalytic activity">
    <reaction evidence="12 13">
        <text>(S)-2,3,4,5-tetrahydrodipicolinate + NAD(+) + H2O = (2S,4S)-4-hydroxy-2,3,4,5-tetrahydrodipicolinate + NADH + H(+)</text>
        <dbReference type="Rhea" id="RHEA:35323"/>
        <dbReference type="ChEBI" id="CHEBI:15377"/>
        <dbReference type="ChEBI" id="CHEBI:15378"/>
        <dbReference type="ChEBI" id="CHEBI:16845"/>
        <dbReference type="ChEBI" id="CHEBI:57540"/>
        <dbReference type="ChEBI" id="CHEBI:57945"/>
        <dbReference type="ChEBI" id="CHEBI:67139"/>
        <dbReference type="EC" id="1.17.1.8"/>
    </reaction>
</comment>
<comment type="catalytic activity">
    <reaction evidence="11 13">
        <text>(S)-2,3,4,5-tetrahydrodipicolinate + NADP(+) + H2O = (2S,4S)-4-hydroxy-2,3,4,5-tetrahydrodipicolinate + NADPH + H(+)</text>
        <dbReference type="Rhea" id="RHEA:35331"/>
        <dbReference type="ChEBI" id="CHEBI:15377"/>
        <dbReference type="ChEBI" id="CHEBI:15378"/>
        <dbReference type="ChEBI" id="CHEBI:16845"/>
        <dbReference type="ChEBI" id="CHEBI:57783"/>
        <dbReference type="ChEBI" id="CHEBI:58349"/>
        <dbReference type="ChEBI" id="CHEBI:67139"/>
        <dbReference type="EC" id="1.17.1.8"/>
    </reaction>
</comment>
<evidence type="ECO:0000259" key="15">
    <source>
        <dbReference type="Pfam" id="PF05173"/>
    </source>
</evidence>
<protein>
    <recommendedName>
        <fullName evidence="10 13">4-hydroxy-tetrahydrodipicolinate reductase</fullName>
        <shortName evidence="13">HTPA reductase</shortName>
        <ecNumber evidence="10 13">1.17.1.8</ecNumber>
    </recommendedName>
</protein>
<comment type="caution">
    <text evidence="13">Was originally thought to be a dihydrodipicolinate reductase (DHDPR), catalyzing the conversion of dihydrodipicolinate to tetrahydrodipicolinate. However, it was shown in E.coli that the substrate of the enzymatic reaction is not dihydrodipicolinate (DHDP) but in fact (2S,4S)-4-hydroxy-2,3,4,5-tetrahydrodipicolinic acid (HTPA), the product released by the DapA-catalyzed reaction.</text>
</comment>